<dbReference type="CDD" id="cd06223">
    <property type="entry name" value="PRTases_typeI"/>
    <property type="match status" value="1"/>
</dbReference>
<accession>A0A1D8EUG8</accession>
<dbReference type="GO" id="GO:0016757">
    <property type="term" value="F:glycosyltransferase activity"/>
    <property type="evidence" value="ECO:0007669"/>
    <property type="project" value="UniProtKB-KW"/>
</dbReference>
<sequence length="184" mass="21025">MTLADAIFAPEVWDTVKYQTITECPPRPEKKVLDLTDETYLRVVHRPDRLLELAQQYLANVDYDTLVGTGLSGTIAVTTLARLLDKNYLVVRKPNDGSHTSMKAEGRLGKRWVFVDDLIATGRTFGRVWDAVHVISKDWKFESKFVGSFLYSDGGWYDHDFVPADDDRTASWLLNNSEYYSQQP</sequence>
<evidence type="ECO:0000313" key="1">
    <source>
        <dbReference type="EMBL" id="AOT24717.1"/>
    </source>
</evidence>
<dbReference type="RefSeq" id="YP_010062448.1">
    <property type="nucleotide sequence ID" value="NC_054794.1"/>
</dbReference>
<name>A0A1D8EUG8_9CAUD</name>
<reference evidence="1 2" key="1">
    <citation type="submission" date="2016-07" db="EMBL/GenBank/DDBJ databases">
        <authorList>
            <person name="Pillay S."/>
            <person name="Muniram S."/>
            <person name="Rampersadh K."/>
            <person name="Moraka N.O."/>
            <person name="Mfene A."/>
            <person name="Sigauque P.S."/>
            <person name="Komo N."/>
            <person name="Mazeka N.P."/>
            <person name="Garlena R.A."/>
            <person name="Russell D.A."/>
            <person name="Bowman C.A."/>
            <person name="Rubin E."/>
            <person name="Larsen M.H."/>
            <person name="Guerrero C.A."/>
            <person name="Jacobs-Sera D."/>
            <person name="Hatfull G.F."/>
        </authorList>
    </citation>
    <scope>NUCLEOTIDE SEQUENCE [LARGE SCALE GENOMIC DNA]</scope>
</reference>
<keyword evidence="2" id="KW-1185">Reference proteome</keyword>
<keyword evidence="1" id="KW-0808">Transferase</keyword>
<dbReference type="Proteomes" id="UP000221167">
    <property type="component" value="Segment"/>
</dbReference>
<dbReference type="GeneID" id="64946243"/>
<dbReference type="InterPro" id="IPR029057">
    <property type="entry name" value="PRTase-like"/>
</dbReference>
<gene>
    <name evidence="1" type="primary">61</name>
    <name evidence="1" type="ORF">PBI_STASIA_61</name>
</gene>
<organism evidence="1 2">
    <name type="scientific">Mycobacterium phage Stasia</name>
    <dbReference type="NCBI Taxonomy" id="1897548"/>
    <lineage>
        <taxon>Viruses</taxon>
        <taxon>Duplodnaviria</taxon>
        <taxon>Heunggongvirae</taxon>
        <taxon>Uroviricota</taxon>
        <taxon>Caudoviricetes</taxon>
        <taxon>Backyardiganvirus</taxon>
        <taxon>Backyardiganvirus stasia</taxon>
    </lineage>
</organism>
<proteinExistence type="predicted"/>
<dbReference type="SUPFAM" id="SSF53271">
    <property type="entry name" value="PRTase-like"/>
    <property type="match status" value="1"/>
</dbReference>
<dbReference type="Gene3D" id="3.40.50.2020">
    <property type="match status" value="1"/>
</dbReference>
<keyword evidence="1" id="KW-0328">Glycosyltransferase</keyword>
<dbReference type="InterPro" id="IPR000836">
    <property type="entry name" value="PRTase_dom"/>
</dbReference>
<dbReference type="EMBL" id="KX641260">
    <property type="protein sequence ID" value="AOT24717.1"/>
    <property type="molecule type" value="Genomic_DNA"/>
</dbReference>
<dbReference type="KEGG" id="vg:64946243"/>
<protein>
    <submittedName>
        <fullName evidence="1">Phosphoribosyltransferase</fullName>
    </submittedName>
</protein>
<evidence type="ECO:0000313" key="2">
    <source>
        <dbReference type="Proteomes" id="UP000221167"/>
    </source>
</evidence>